<dbReference type="Proteomes" id="UP001628179">
    <property type="component" value="Unassembled WGS sequence"/>
</dbReference>
<evidence type="ECO:0000313" key="2">
    <source>
        <dbReference type="Proteomes" id="UP001628179"/>
    </source>
</evidence>
<organism evidence="1 2">
    <name type="scientific">Madurella fahalii</name>
    <dbReference type="NCBI Taxonomy" id="1157608"/>
    <lineage>
        <taxon>Eukaryota</taxon>
        <taxon>Fungi</taxon>
        <taxon>Dikarya</taxon>
        <taxon>Ascomycota</taxon>
        <taxon>Pezizomycotina</taxon>
        <taxon>Sordariomycetes</taxon>
        <taxon>Sordariomycetidae</taxon>
        <taxon>Sordariales</taxon>
        <taxon>Sordariales incertae sedis</taxon>
        <taxon>Madurella</taxon>
    </lineage>
</organism>
<comment type="caution">
    <text evidence="1">The sequence shown here is derived from an EMBL/GenBank/DDBJ whole genome shotgun (WGS) entry which is preliminary data.</text>
</comment>
<reference evidence="1 2" key="1">
    <citation type="submission" date="2024-09" db="EMBL/GenBank/DDBJ databases">
        <title>Itraconazole resistance in Madurella fahalii resulting from another homologue of gene encoding cytochrome P450 14-alpha sterol demethylase (CYP51).</title>
        <authorList>
            <person name="Yoshioka I."/>
            <person name="Fahal A.H."/>
            <person name="Kaneko S."/>
            <person name="Yaguchi T."/>
        </authorList>
    </citation>
    <scope>NUCLEOTIDE SEQUENCE [LARGE SCALE GENOMIC DNA]</scope>
    <source>
        <strain evidence="1 2">IFM 68171</strain>
    </source>
</reference>
<keyword evidence="2" id="KW-1185">Reference proteome</keyword>
<evidence type="ECO:0000313" key="1">
    <source>
        <dbReference type="EMBL" id="GAB1317483.1"/>
    </source>
</evidence>
<dbReference type="GeneID" id="98178436"/>
<gene>
    <name evidence="1" type="ORF">MFIFM68171_07693</name>
</gene>
<name>A0ABQ0GI86_9PEZI</name>
<protein>
    <submittedName>
        <fullName evidence="1">Uncharacterized protein</fullName>
    </submittedName>
</protein>
<proteinExistence type="predicted"/>
<dbReference type="EMBL" id="BAAFSV010000004">
    <property type="protein sequence ID" value="GAB1317483.1"/>
    <property type="molecule type" value="Genomic_DNA"/>
</dbReference>
<accession>A0ABQ0GI86</accession>
<sequence>MVPDEVWEMMLPDLEIIALEAEREVQRKNVVRRAYREDYFYNRPTWDMEADRKEEEEYVEPIIDLYIPEYA</sequence>
<dbReference type="RefSeq" id="XP_070919214.1">
    <property type="nucleotide sequence ID" value="XM_071063113.1"/>
</dbReference>